<keyword evidence="2" id="KW-1185">Reference proteome</keyword>
<evidence type="ECO:0000313" key="2">
    <source>
        <dbReference type="Proteomes" id="UP000469558"/>
    </source>
</evidence>
<evidence type="ECO:0000313" key="1">
    <source>
        <dbReference type="EMBL" id="TVY85111.1"/>
    </source>
</evidence>
<dbReference type="SUPFAM" id="SSF53335">
    <property type="entry name" value="S-adenosyl-L-methionine-dependent methyltransferases"/>
    <property type="match status" value="1"/>
</dbReference>
<comment type="caution">
    <text evidence="1">The sequence shown here is derived from an EMBL/GenBank/DDBJ whole genome shotgun (WGS) entry which is preliminary data.</text>
</comment>
<dbReference type="Gene3D" id="3.40.50.150">
    <property type="entry name" value="Vaccinia Virus protein VP39"/>
    <property type="match status" value="1"/>
</dbReference>
<name>A0A8T9CI38_9HELO</name>
<accession>A0A8T9CI38</accession>
<dbReference type="InterPro" id="IPR029063">
    <property type="entry name" value="SAM-dependent_MTases_sf"/>
</dbReference>
<sequence length="211" mass="22654">MDDDGGNPMIEFAFHDLDYIPFGYGGTTAPYIETSGGTMRAAATLMCLGGDKVALTAGQEAATTVVCDLGCGDVIGLLSHINGLTKSISTANGVGIDYNAELINTAGINSKAAGVNAEWLIYDFNNDLDDLVDQLITTHQVTHVFIYLVPKQLALETVRNILTKLARSGVVLCCHKFFPLYLKPARRDVLMDLVVYDETSCEVVVSVALET</sequence>
<gene>
    <name evidence="1" type="ORF">LSUE1_G000440</name>
</gene>
<evidence type="ECO:0008006" key="3">
    <source>
        <dbReference type="Google" id="ProtNLM"/>
    </source>
</evidence>
<organism evidence="1 2">
    <name type="scientific">Lachnellula suecica</name>
    <dbReference type="NCBI Taxonomy" id="602035"/>
    <lineage>
        <taxon>Eukaryota</taxon>
        <taxon>Fungi</taxon>
        <taxon>Dikarya</taxon>
        <taxon>Ascomycota</taxon>
        <taxon>Pezizomycotina</taxon>
        <taxon>Leotiomycetes</taxon>
        <taxon>Helotiales</taxon>
        <taxon>Lachnaceae</taxon>
        <taxon>Lachnellula</taxon>
    </lineage>
</organism>
<proteinExistence type="predicted"/>
<dbReference type="AlphaFoldDB" id="A0A8T9CI38"/>
<dbReference type="Proteomes" id="UP000469558">
    <property type="component" value="Unassembled WGS sequence"/>
</dbReference>
<dbReference type="EMBL" id="QGMK01000029">
    <property type="protein sequence ID" value="TVY85111.1"/>
    <property type="molecule type" value="Genomic_DNA"/>
</dbReference>
<dbReference type="OrthoDB" id="2905359at2759"/>
<reference evidence="1 2" key="1">
    <citation type="submission" date="2018-05" db="EMBL/GenBank/DDBJ databases">
        <title>Genome sequencing and assembly of the regulated plant pathogen Lachnellula willkommii and related sister species for the development of diagnostic species identification markers.</title>
        <authorList>
            <person name="Giroux E."/>
            <person name="Bilodeau G."/>
        </authorList>
    </citation>
    <scope>NUCLEOTIDE SEQUENCE [LARGE SCALE GENOMIC DNA]</scope>
    <source>
        <strain evidence="1 2">CBS 268.59</strain>
    </source>
</reference>
<protein>
    <recommendedName>
        <fullName evidence="3">Methyltransferase domain-containing protein</fullName>
    </recommendedName>
</protein>